<evidence type="ECO:0000313" key="2">
    <source>
        <dbReference type="Proteomes" id="UP001239111"/>
    </source>
</evidence>
<dbReference type="EMBL" id="CM056744">
    <property type="protein sequence ID" value="KAJ8667695.1"/>
    <property type="molecule type" value="Genomic_DNA"/>
</dbReference>
<keyword evidence="2" id="KW-1185">Reference proteome</keyword>
<reference evidence="1" key="1">
    <citation type="submission" date="2023-04" db="EMBL/GenBank/DDBJ databases">
        <title>A chromosome-level genome assembly of the parasitoid wasp Eretmocerus hayati.</title>
        <authorList>
            <person name="Zhong Y."/>
            <person name="Liu S."/>
            <person name="Liu Y."/>
        </authorList>
    </citation>
    <scope>NUCLEOTIDE SEQUENCE</scope>
    <source>
        <strain evidence="1">ZJU_SS_LIU_2023</strain>
    </source>
</reference>
<proteinExistence type="predicted"/>
<accession>A0ACC2NDK6</accession>
<gene>
    <name evidence="1" type="ORF">QAD02_009358</name>
</gene>
<protein>
    <submittedName>
        <fullName evidence="1">Uncharacterized protein</fullName>
    </submittedName>
</protein>
<organism evidence="1 2">
    <name type="scientific">Eretmocerus hayati</name>
    <dbReference type="NCBI Taxonomy" id="131215"/>
    <lineage>
        <taxon>Eukaryota</taxon>
        <taxon>Metazoa</taxon>
        <taxon>Ecdysozoa</taxon>
        <taxon>Arthropoda</taxon>
        <taxon>Hexapoda</taxon>
        <taxon>Insecta</taxon>
        <taxon>Pterygota</taxon>
        <taxon>Neoptera</taxon>
        <taxon>Endopterygota</taxon>
        <taxon>Hymenoptera</taxon>
        <taxon>Apocrita</taxon>
        <taxon>Proctotrupomorpha</taxon>
        <taxon>Chalcidoidea</taxon>
        <taxon>Aphelinidae</taxon>
        <taxon>Aphelininae</taxon>
        <taxon>Eretmocerus</taxon>
    </lineage>
</organism>
<evidence type="ECO:0000313" key="1">
    <source>
        <dbReference type="EMBL" id="KAJ8667695.1"/>
    </source>
</evidence>
<name>A0ACC2NDK6_9HYME</name>
<dbReference type="Proteomes" id="UP001239111">
    <property type="component" value="Chromosome 4"/>
</dbReference>
<comment type="caution">
    <text evidence="1">The sequence shown here is derived from an EMBL/GenBank/DDBJ whole genome shotgun (WGS) entry which is preliminary data.</text>
</comment>
<sequence length="403" mass="45388">MKLMQDLFASVLTCYVLLACLSVTSAFAKKRSGSYKDEDIVQINSHRKDKGVVYGIYHYNKTSVELEVRLEISESEKMNHSLYLREDWDIISYDAFGKASVLMTYIDTSTKDRIDLKFLIMDLANRKSYPVQSSDILFQDFGDIIWHYDYFEMVVRNKTVCSYQYAEGEMFSAEVCRVPFDKRGRKMAGNIAKFSAFIDGLDPIGEPWIPVSLHKSEEGFFHRSINSTTNKTVVSFVDSNGIEIKTFEDPDGLLSADSTANKYFTTCGMDYDEVHANMSVRCVQFDWGNRNISQNKTIGVHENAVSLSVINTGAGSFTIATSFVSNLTRAENVDAFEVIQIDGEGKEVNSKTYPLNLVCGGCSGGGFTSEIIQNGNELCFSHSCVHDSWEKFDFSFVDKCVKF</sequence>